<comment type="caution">
    <text evidence="5">The sequence shown here is derived from an EMBL/GenBank/DDBJ whole genome shotgun (WGS) entry which is preliminary data.</text>
</comment>
<protein>
    <submittedName>
        <fullName evidence="5">MarR family winged helix-turn-helix transcriptional regulator</fullName>
    </submittedName>
</protein>
<evidence type="ECO:0000259" key="4">
    <source>
        <dbReference type="PROSITE" id="PS50995"/>
    </source>
</evidence>
<evidence type="ECO:0000256" key="1">
    <source>
        <dbReference type="ARBA" id="ARBA00023015"/>
    </source>
</evidence>
<dbReference type="SMART" id="SM00347">
    <property type="entry name" value="HTH_MARR"/>
    <property type="match status" value="1"/>
</dbReference>
<keyword evidence="6" id="KW-1185">Reference proteome</keyword>
<dbReference type="EMBL" id="JBHRZT010000044">
    <property type="protein sequence ID" value="MFC3883993.1"/>
    <property type="molecule type" value="Genomic_DNA"/>
</dbReference>
<name>A0ABV8B125_9BACI</name>
<dbReference type="PANTHER" id="PTHR42756">
    <property type="entry name" value="TRANSCRIPTIONAL REGULATOR, MARR"/>
    <property type="match status" value="1"/>
</dbReference>
<dbReference type="InterPro" id="IPR000835">
    <property type="entry name" value="HTH_MarR-typ"/>
</dbReference>
<evidence type="ECO:0000313" key="5">
    <source>
        <dbReference type="EMBL" id="MFC3883993.1"/>
    </source>
</evidence>
<evidence type="ECO:0000256" key="3">
    <source>
        <dbReference type="ARBA" id="ARBA00023163"/>
    </source>
</evidence>
<dbReference type="PANTHER" id="PTHR42756:SF1">
    <property type="entry name" value="TRANSCRIPTIONAL REPRESSOR OF EMRAB OPERON"/>
    <property type="match status" value="1"/>
</dbReference>
<keyword evidence="1" id="KW-0805">Transcription regulation</keyword>
<keyword evidence="3" id="KW-0804">Transcription</keyword>
<evidence type="ECO:0000313" key="6">
    <source>
        <dbReference type="Proteomes" id="UP001595752"/>
    </source>
</evidence>
<dbReference type="Pfam" id="PF01047">
    <property type="entry name" value="MarR"/>
    <property type="match status" value="1"/>
</dbReference>
<gene>
    <name evidence="5" type="ORF">ACFOU2_11035</name>
</gene>
<dbReference type="Gene3D" id="1.10.10.10">
    <property type="entry name" value="Winged helix-like DNA-binding domain superfamily/Winged helix DNA-binding domain"/>
    <property type="match status" value="1"/>
</dbReference>
<sequence length="106" mass="12298">MQTIEKNKRVTIQLLSEVMGISHNTASEHIKRLMQKGYVQKERNLEDKRIVQVKLTTPGKEALKRNTELDEQKLQVILERLSVEDQAQVLKAFELLSKEARHVFSS</sequence>
<dbReference type="InterPro" id="IPR036390">
    <property type="entry name" value="WH_DNA-bd_sf"/>
</dbReference>
<feature type="domain" description="HTH marR-type" evidence="4">
    <location>
        <begin position="1"/>
        <end position="98"/>
    </location>
</feature>
<dbReference type="PROSITE" id="PS50995">
    <property type="entry name" value="HTH_MARR_2"/>
    <property type="match status" value="1"/>
</dbReference>
<dbReference type="Proteomes" id="UP001595752">
    <property type="component" value="Unassembled WGS sequence"/>
</dbReference>
<organism evidence="5 6">
    <name type="scientific">Bacillus songklensis</name>
    <dbReference type="NCBI Taxonomy" id="1069116"/>
    <lineage>
        <taxon>Bacteria</taxon>
        <taxon>Bacillati</taxon>
        <taxon>Bacillota</taxon>
        <taxon>Bacilli</taxon>
        <taxon>Bacillales</taxon>
        <taxon>Bacillaceae</taxon>
        <taxon>Bacillus</taxon>
    </lineage>
</organism>
<keyword evidence="2" id="KW-0238">DNA-binding</keyword>
<dbReference type="InterPro" id="IPR036388">
    <property type="entry name" value="WH-like_DNA-bd_sf"/>
</dbReference>
<accession>A0ABV8B125</accession>
<reference evidence="6" key="1">
    <citation type="journal article" date="2019" name="Int. J. Syst. Evol. Microbiol.">
        <title>The Global Catalogue of Microorganisms (GCM) 10K type strain sequencing project: providing services to taxonomists for standard genome sequencing and annotation.</title>
        <authorList>
            <consortium name="The Broad Institute Genomics Platform"/>
            <consortium name="The Broad Institute Genome Sequencing Center for Infectious Disease"/>
            <person name="Wu L."/>
            <person name="Ma J."/>
        </authorList>
    </citation>
    <scope>NUCLEOTIDE SEQUENCE [LARGE SCALE GENOMIC DNA]</scope>
    <source>
        <strain evidence="6">CCUG 61889</strain>
    </source>
</reference>
<proteinExistence type="predicted"/>
<dbReference type="SUPFAM" id="SSF46785">
    <property type="entry name" value="Winged helix' DNA-binding domain"/>
    <property type="match status" value="1"/>
</dbReference>
<evidence type="ECO:0000256" key="2">
    <source>
        <dbReference type="ARBA" id="ARBA00023125"/>
    </source>
</evidence>